<dbReference type="PANTHER" id="PTHR19338:SF73">
    <property type="entry name" value="DISEASE RESISTANCE PROTEIN RGA2-LIKE"/>
    <property type="match status" value="1"/>
</dbReference>
<dbReference type="Proteomes" id="UP001459277">
    <property type="component" value="Unassembled WGS sequence"/>
</dbReference>
<evidence type="ECO:0000313" key="2">
    <source>
        <dbReference type="EMBL" id="KAL0015061.1"/>
    </source>
</evidence>
<evidence type="ECO:0000259" key="1">
    <source>
        <dbReference type="Pfam" id="PF00931"/>
    </source>
</evidence>
<accession>A0AAW2E1Q2</accession>
<feature type="domain" description="NB-ARC" evidence="1">
    <location>
        <begin position="39"/>
        <end position="135"/>
    </location>
</feature>
<dbReference type="GO" id="GO:0043531">
    <property type="term" value="F:ADP binding"/>
    <property type="evidence" value="ECO:0007669"/>
    <property type="project" value="InterPro"/>
</dbReference>
<keyword evidence="3" id="KW-1185">Reference proteome</keyword>
<dbReference type="Gene3D" id="3.40.50.300">
    <property type="entry name" value="P-loop containing nucleotide triphosphate hydrolases"/>
    <property type="match status" value="1"/>
</dbReference>
<dbReference type="InterPro" id="IPR002182">
    <property type="entry name" value="NB-ARC"/>
</dbReference>
<gene>
    <name evidence="2" type="ORF">SO802_002130</name>
</gene>
<comment type="caution">
    <text evidence="2">The sequence shown here is derived from an EMBL/GenBank/DDBJ whole genome shotgun (WGS) entry which is preliminary data.</text>
</comment>
<name>A0AAW2E1Q2_9ROSI</name>
<proteinExistence type="predicted"/>
<dbReference type="PANTHER" id="PTHR19338">
    <property type="entry name" value="TRANSLOCASE OF INNER MITOCHONDRIAL MEMBRANE 13 HOMOLOG"/>
    <property type="match status" value="1"/>
</dbReference>
<sequence length="225" mass="26071">MKLAVDSVLCSIKDAEAKEILHRRRSYVEEDDVVGFSHDTEALVKQLIDGSLRRNVVSIIGMGGLGKTTLARKIYNNNDVKNYFDFRGWAYVSQEYRVKDLLLEILKGVTPLPKLKKSILKAELKEELLQGLEVKYNSNKDKLKGTLIEDLKGIKEMNDEEIKKALFEFLESIKDESLKILLLHFADEIYKRNVEGWEDMNDDEFKSVLIKCLKDKRYLHIMDDI</sequence>
<dbReference type="AlphaFoldDB" id="A0AAW2E1Q2"/>
<reference evidence="2 3" key="1">
    <citation type="submission" date="2024-01" db="EMBL/GenBank/DDBJ databases">
        <title>A telomere-to-telomere, gap-free genome of sweet tea (Lithocarpus litseifolius).</title>
        <authorList>
            <person name="Zhou J."/>
        </authorList>
    </citation>
    <scope>NUCLEOTIDE SEQUENCE [LARGE SCALE GENOMIC DNA]</scope>
    <source>
        <strain evidence="2">Zhou-2022a</strain>
        <tissue evidence="2">Leaf</tissue>
    </source>
</reference>
<evidence type="ECO:0000313" key="3">
    <source>
        <dbReference type="Proteomes" id="UP001459277"/>
    </source>
</evidence>
<dbReference type="SUPFAM" id="SSF52540">
    <property type="entry name" value="P-loop containing nucleoside triphosphate hydrolases"/>
    <property type="match status" value="1"/>
</dbReference>
<dbReference type="Pfam" id="PF00931">
    <property type="entry name" value="NB-ARC"/>
    <property type="match status" value="1"/>
</dbReference>
<dbReference type="EMBL" id="JAZDWU010000001">
    <property type="protein sequence ID" value="KAL0015061.1"/>
    <property type="molecule type" value="Genomic_DNA"/>
</dbReference>
<dbReference type="InterPro" id="IPR027417">
    <property type="entry name" value="P-loop_NTPase"/>
</dbReference>
<protein>
    <recommendedName>
        <fullName evidence="1">NB-ARC domain-containing protein</fullName>
    </recommendedName>
</protein>
<organism evidence="2 3">
    <name type="scientific">Lithocarpus litseifolius</name>
    <dbReference type="NCBI Taxonomy" id="425828"/>
    <lineage>
        <taxon>Eukaryota</taxon>
        <taxon>Viridiplantae</taxon>
        <taxon>Streptophyta</taxon>
        <taxon>Embryophyta</taxon>
        <taxon>Tracheophyta</taxon>
        <taxon>Spermatophyta</taxon>
        <taxon>Magnoliopsida</taxon>
        <taxon>eudicotyledons</taxon>
        <taxon>Gunneridae</taxon>
        <taxon>Pentapetalae</taxon>
        <taxon>rosids</taxon>
        <taxon>fabids</taxon>
        <taxon>Fagales</taxon>
        <taxon>Fagaceae</taxon>
        <taxon>Lithocarpus</taxon>
    </lineage>
</organism>